<dbReference type="EMBL" id="CADCWM010000528">
    <property type="protein sequence ID" value="CAA9566591.1"/>
    <property type="molecule type" value="Genomic_DNA"/>
</dbReference>
<feature type="non-terminal residue" evidence="2">
    <location>
        <position position="88"/>
    </location>
</feature>
<reference evidence="2" key="1">
    <citation type="submission" date="2020-02" db="EMBL/GenBank/DDBJ databases">
        <authorList>
            <person name="Meier V. D."/>
        </authorList>
    </citation>
    <scope>NUCLEOTIDE SEQUENCE</scope>
    <source>
        <strain evidence="2">AVDCRST_MAG88</strain>
    </source>
</reference>
<accession>A0A6J4V400</accession>
<protein>
    <submittedName>
        <fullName evidence="2">Uncharacterized protein</fullName>
    </submittedName>
</protein>
<sequence length="88" mass="9239">MDQSIHDDDDAPVAGTPGGRGGEARSGPAVGGRGTSEDLSARVARAVERLPGDTVRCTRVGDDRYRCNWWSALSTGTYDNPGMSGLMV</sequence>
<organism evidence="2">
    <name type="scientific">uncultured Thermomicrobiales bacterium</name>
    <dbReference type="NCBI Taxonomy" id="1645740"/>
    <lineage>
        <taxon>Bacteria</taxon>
        <taxon>Pseudomonadati</taxon>
        <taxon>Thermomicrobiota</taxon>
        <taxon>Thermomicrobia</taxon>
        <taxon>Thermomicrobiales</taxon>
        <taxon>environmental samples</taxon>
    </lineage>
</organism>
<name>A0A6J4V400_9BACT</name>
<evidence type="ECO:0000256" key="1">
    <source>
        <dbReference type="SAM" id="MobiDB-lite"/>
    </source>
</evidence>
<gene>
    <name evidence="2" type="ORF">AVDCRST_MAG88-1949</name>
</gene>
<proteinExistence type="predicted"/>
<dbReference type="AlphaFoldDB" id="A0A6J4V400"/>
<feature type="region of interest" description="Disordered" evidence="1">
    <location>
        <begin position="1"/>
        <end position="40"/>
    </location>
</feature>
<evidence type="ECO:0000313" key="2">
    <source>
        <dbReference type="EMBL" id="CAA9566591.1"/>
    </source>
</evidence>